<evidence type="ECO:0000256" key="5">
    <source>
        <dbReference type="ARBA" id="ARBA00022741"/>
    </source>
</evidence>
<dbReference type="SUPFAM" id="SSF55826">
    <property type="entry name" value="YbaK/ProRS associated domain"/>
    <property type="match status" value="1"/>
</dbReference>
<dbReference type="SUPFAM" id="SSF55681">
    <property type="entry name" value="Class II aaRS and biotin synthetases"/>
    <property type="match status" value="1"/>
</dbReference>
<keyword evidence="8 10" id="KW-0030">Aminoacyl-tRNA synthetase</keyword>
<dbReference type="OrthoDB" id="9809052at2"/>
<keyword evidence="5 10" id="KW-0547">Nucleotide-binding</keyword>
<dbReference type="Pfam" id="PF00587">
    <property type="entry name" value="tRNA-synt_2b"/>
    <property type="match status" value="1"/>
</dbReference>
<dbReference type="PRINTS" id="PR01046">
    <property type="entry name" value="TRNASYNTHPRO"/>
</dbReference>
<evidence type="ECO:0000256" key="10">
    <source>
        <dbReference type="HAMAP-Rule" id="MF_01569"/>
    </source>
</evidence>
<organism evidence="12 13">
    <name type="scientific">Candidatus Brevifilum fermentans</name>
    <dbReference type="NCBI Taxonomy" id="1986204"/>
    <lineage>
        <taxon>Bacteria</taxon>
        <taxon>Bacillati</taxon>
        <taxon>Chloroflexota</taxon>
        <taxon>Anaerolineae</taxon>
        <taxon>Anaerolineales</taxon>
        <taxon>Anaerolineaceae</taxon>
        <taxon>Candidatus Brevifilum</taxon>
    </lineage>
</organism>
<dbReference type="InterPro" id="IPR036754">
    <property type="entry name" value="YbaK/aa-tRNA-synt-asso_dom_sf"/>
</dbReference>
<dbReference type="PROSITE" id="PS50862">
    <property type="entry name" value="AA_TRNA_LIGASE_II"/>
    <property type="match status" value="1"/>
</dbReference>
<dbReference type="InterPro" id="IPR007214">
    <property type="entry name" value="YbaK/aa-tRNA-synth-assoc-dom"/>
</dbReference>
<comment type="subunit">
    <text evidence="2 10">Homodimer.</text>
</comment>
<gene>
    <name evidence="10 12" type="primary">proS</name>
    <name evidence="12" type="ORF">CFX1CAM_0358</name>
</gene>
<dbReference type="InterPro" id="IPR002314">
    <property type="entry name" value="aa-tRNA-synt_IIb"/>
</dbReference>
<dbReference type="InterPro" id="IPR004154">
    <property type="entry name" value="Anticodon-bd"/>
</dbReference>
<sequence length="587" mass="65137">MRMSKLFSVTLRDVPSEAEITSHQLLLRAGYIRQLGAGIYSYLPLAQRVLARMENIMREEMATIGGQELKMPVVHPADVWQETGRWDQVGDEMARFKDRSGHDMVLAMTHEEIVADLARREIQSYRQLPQLIYHIQTKFRDDPRPRAGLIRVREFTMLDSYSLDRDQTGLDEQYRAHYAAYFRIFNRCGLPVRAVGSDTGMMGGLEAHEFMYLTPAGEDTLLFCNQCDYAANRQVATFRKPDPSAETLQPLEKVATPGAATIAELTEYLQISPAQTAKAVFLMAELADSLPPRMVFAVLRGDMTLNETKLVNALGAAGSGTIKNLRPARDDEIIAIGANPGYASPIGIDREKVWVVADDLLTRAPNLVAGANEAGFHLRNTNLGRDYQADIIADIAQAEDGAPCPFCAGTLNAARGVEVGNIFKLGSRYTDALGASFLDEDGLPRSIIMGSYGIGLGRLMACIAEEHHDDQGLIWPFSVTPYPLHLVMLSSRDGSAEKESEALYQVLMDAGLEPLYDDREERAGVKFKDADLIGIPLRVTVSTRSLQSGGFEFKRREQEERWIVPAEEALAVIRAEIERLEAQNMAH</sequence>
<dbReference type="NCBIfam" id="TIGR00409">
    <property type="entry name" value="proS_fam_II"/>
    <property type="match status" value="1"/>
</dbReference>
<dbReference type="GO" id="GO:0002161">
    <property type="term" value="F:aminoacyl-tRNA deacylase activity"/>
    <property type="evidence" value="ECO:0007669"/>
    <property type="project" value="InterPro"/>
</dbReference>
<dbReference type="Pfam" id="PF04073">
    <property type="entry name" value="tRNA_edit"/>
    <property type="match status" value="1"/>
</dbReference>
<evidence type="ECO:0000256" key="1">
    <source>
        <dbReference type="ARBA" id="ARBA00004496"/>
    </source>
</evidence>
<dbReference type="InterPro" id="IPR044140">
    <property type="entry name" value="ProRS_anticodon_short"/>
</dbReference>
<dbReference type="PANTHER" id="PTHR42753:SF2">
    <property type="entry name" value="PROLINE--TRNA LIGASE"/>
    <property type="match status" value="1"/>
</dbReference>
<evidence type="ECO:0000256" key="4">
    <source>
        <dbReference type="ARBA" id="ARBA00022598"/>
    </source>
</evidence>
<dbReference type="RefSeq" id="WP_087861360.1">
    <property type="nucleotide sequence ID" value="NZ_LT859958.1"/>
</dbReference>
<dbReference type="EMBL" id="LT859958">
    <property type="protein sequence ID" value="SMX53424.1"/>
    <property type="molecule type" value="Genomic_DNA"/>
</dbReference>
<comment type="similarity">
    <text evidence="10">Belongs to the class-II aminoacyl-tRNA synthetase family. ProS type 1 subfamily.</text>
</comment>
<dbReference type="GO" id="GO:0004827">
    <property type="term" value="F:proline-tRNA ligase activity"/>
    <property type="evidence" value="ECO:0007669"/>
    <property type="project" value="UniProtKB-UniRule"/>
</dbReference>
<dbReference type="Gene3D" id="3.40.50.800">
    <property type="entry name" value="Anticodon-binding domain"/>
    <property type="match status" value="1"/>
</dbReference>
<keyword evidence="7 10" id="KW-0648">Protein biosynthesis</keyword>
<evidence type="ECO:0000259" key="11">
    <source>
        <dbReference type="PROSITE" id="PS50862"/>
    </source>
</evidence>
<dbReference type="Proteomes" id="UP000195514">
    <property type="component" value="Chromosome I"/>
</dbReference>
<dbReference type="InterPro" id="IPR004500">
    <property type="entry name" value="Pro-tRNA-synth_IIa_bac-type"/>
</dbReference>
<dbReference type="PANTHER" id="PTHR42753">
    <property type="entry name" value="MITOCHONDRIAL RIBOSOME PROTEIN L39/PROLYL-TRNA LIGASE FAMILY MEMBER"/>
    <property type="match status" value="1"/>
</dbReference>
<comment type="subcellular location">
    <subcellularLocation>
        <location evidence="1 10">Cytoplasm</location>
    </subcellularLocation>
</comment>
<keyword evidence="3 10" id="KW-0963">Cytoplasm</keyword>
<evidence type="ECO:0000256" key="2">
    <source>
        <dbReference type="ARBA" id="ARBA00011738"/>
    </source>
</evidence>
<evidence type="ECO:0000313" key="13">
    <source>
        <dbReference type="Proteomes" id="UP000195514"/>
    </source>
</evidence>
<evidence type="ECO:0000313" key="12">
    <source>
        <dbReference type="EMBL" id="SMX53424.1"/>
    </source>
</evidence>
<proteinExistence type="inferred from homology"/>
<keyword evidence="13" id="KW-1185">Reference proteome</keyword>
<dbReference type="SUPFAM" id="SSF52954">
    <property type="entry name" value="Class II aaRS ABD-related"/>
    <property type="match status" value="1"/>
</dbReference>
<dbReference type="EC" id="6.1.1.15" evidence="10"/>
<evidence type="ECO:0000256" key="9">
    <source>
        <dbReference type="ARBA" id="ARBA00047671"/>
    </source>
</evidence>
<dbReference type="KEGG" id="abat:CFX1CAM_0358"/>
<reference evidence="13" key="1">
    <citation type="submission" date="2017-05" db="EMBL/GenBank/DDBJ databases">
        <authorList>
            <person name="Kirkegaard R."/>
            <person name="Mcilroy J S."/>
        </authorList>
    </citation>
    <scope>NUCLEOTIDE SEQUENCE [LARGE SCALE GENOMIC DNA]</scope>
</reference>
<dbReference type="GO" id="GO:0005829">
    <property type="term" value="C:cytosol"/>
    <property type="evidence" value="ECO:0007669"/>
    <property type="project" value="TreeGrafter"/>
</dbReference>
<dbReference type="HAMAP" id="MF_01569">
    <property type="entry name" value="Pro_tRNA_synth_type1"/>
    <property type="match status" value="1"/>
</dbReference>
<dbReference type="CDD" id="cd00861">
    <property type="entry name" value="ProRS_anticodon_short"/>
    <property type="match status" value="1"/>
</dbReference>
<dbReference type="AlphaFoldDB" id="A0A1Y6K198"/>
<accession>A0A1Y6K198</accession>
<dbReference type="InterPro" id="IPR045864">
    <property type="entry name" value="aa-tRNA-synth_II/BPL/LPL"/>
</dbReference>
<dbReference type="InterPro" id="IPR002316">
    <property type="entry name" value="Pro-tRNA-ligase_IIa"/>
</dbReference>
<comment type="catalytic activity">
    <reaction evidence="9 10">
        <text>tRNA(Pro) + L-proline + ATP = L-prolyl-tRNA(Pro) + AMP + diphosphate</text>
        <dbReference type="Rhea" id="RHEA:14305"/>
        <dbReference type="Rhea" id="RHEA-COMP:9700"/>
        <dbReference type="Rhea" id="RHEA-COMP:9702"/>
        <dbReference type="ChEBI" id="CHEBI:30616"/>
        <dbReference type="ChEBI" id="CHEBI:33019"/>
        <dbReference type="ChEBI" id="CHEBI:60039"/>
        <dbReference type="ChEBI" id="CHEBI:78442"/>
        <dbReference type="ChEBI" id="CHEBI:78532"/>
        <dbReference type="ChEBI" id="CHEBI:456215"/>
        <dbReference type="EC" id="6.1.1.15"/>
    </reaction>
</comment>
<dbReference type="InterPro" id="IPR023717">
    <property type="entry name" value="Pro-tRNA-Synthase_IIa_type1"/>
</dbReference>
<evidence type="ECO:0000256" key="7">
    <source>
        <dbReference type="ARBA" id="ARBA00022917"/>
    </source>
</evidence>
<comment type="function">
    <text evidence="10">Catalyzes the attachment of proline to tRNA(Pro) in a two-step reaction: proline is first activated by ATP to form Pro-AMP and then transferred to the acceptor end of tRNA(Pro). As ProRS can inadvertently accommodate and process non-cognate amino acids such as alanine and cysteine, to avoid such errors it has two additional distinct editing activities against alanine. One activity is designated as 'pretransfer' editing and involves the tRNA(Pro)-independent hydrolysis of activated Ala-AMP. The other activity is designated 'posttransfer' editing and involves deacylation of mischarged Ala-tRNA(Pro). The misacylated Cys-tRNA(Pro) is not edited by ProRS.</text>
</comment>
<dbReference type="Pfam" id="PF03129">
    <property type="entry name" value="HGTP_anticodon"/>
    <property type="match status" value="1"/>
</dbReference>
<dbReference type="CDD" id="cd04334">
    <property type="entry name" value="ProRS-INS"/>
    <property type="match status" value="1"/>
</dbReference>
<comment type="domain">
    <text evidence="10">Consists of three domains: the N-terminal catalytic domain, the editing domain and the C-terminal anticodon-binding domain.</text>
</comment>
<keyword evidence="6 10" id="KW-0067">ATP-binding</keyword>
<dbReference type="GO" id="GO:0006433">
    <property type="term" value="P:prolyl-tRNA aminoacylation"/>
    <property type="evidence" value="ECO:0007669"/>
    <property type="project" value="UniProtKB-UniRule"/>
</dbReference>
<dbReference type="NCBIfam" id="NF006625">
    <property type="entry name" value="PRK09194.1"/>
    <property type="match status" value="1"/>
</dbReference>
<dbReference type="InterPro" id="IPR006195">
    <property type="entry name" value="aa-tRNA-synth_II"/>
</dbReference>
<evidence type="ECO:0000256" key="6">
    <source>
        <dbReference type="ARBA" id="ARBA00022840"/>
    </source>
</evidence>
<evidence type="ECO:0000256" key="8">
    <source>
        <dbReference type="ARBA" id="ARBA00023146"/>
    </source>
</evidence>
<dbReference type="GO" id="GO:0005524">
    <property type="term" value="F:ATP binding"/>
    <property type="evidence" value="ECO:0007669"/>
    <property type="project" value="UniProtKB-UniRule"/>
</dbReference>
<keyword evidence="4 10" id="KW-0436">Ligase</keyword>
<dbReference type="InterPro" id="IPR036621">
    <property type="entry name" value="Anticodon-bd_dom_sf"/>
</dbReference>
<dbReference type="Gene3D" id="3.30.930.10">
    <property type="entry name" value="Bira Bifunctional Protein, Domain 2"/>
    <property type="match status" value="2"/>
</dbReference>
<protein>
    <recommendedName>
        <fullName evidence="10">Proline--tRNA ligase</fullName>
        <ecNumber evidence="10">6.1.1.15</ecNumber>
    </recommendedName>
    <alternativeName>
        <fullName evidence="10">Prolyl-tRNA synthetase</fullName>
        <shortName evidence="10">ProRS</shortName>
    </alternativeName>
</protein>
<evidence type="ECO:0000256" key="3">
    <source>
        <dbReference type="ARBA" id="ARBA00022490"/>
    </source>
</evidence>
<name>A0A1Y6K198_9CHLR</name>
<feature type="domain" description="Aminoacyl-transfer RNA synthetases class-II family profile" evidence="11">
    <location>
        <begin position="47"/>
        <end position="476"/>
    </location>
</feature>
<dbReference type="InterPro" id="IPR050062">
    <property type="entry name" value="Pro-tRNA_synthetase"/>
</dbReference>